<name>A0AAE1D9S1_9GAST</name>
<dbReference type="EMBL" id="JAWDGP010004681">
    <property type="protein sequence ID" value="KAK3762586.1"/>
    <property type="molecule type" value="Genomic_DNA"/>
</dbReference>
<protein>
    <submittedName>
        <fullName evidence="1">Uncharacterized protein</fullName>
    </submittedName>
</protein>
<sequence>MDPWSGHSQARSLETSAGALRLPLQAVTQDGRSRSSNSIGSLEERIRSCKWSSPVSGVAWSSDPVCMWKRTCVAGAVHVDGGVQDHYGREFRVGFISLLTRHKTMEVACHIDIQRDRLRKLTYPETMEVACHIDIQRDRLGKLDSLKTMETMEVACHIDIQRDRLGKLTYPETMEVACHIDIQRDRLRKLTYPETMKVACHIDIQRDRLGKLDSLKTMKVACHIDI</sequence>
<gene>
    <name evidence="1" type="ORF">RRG08_020665</name>
</gene>
<comment type="caution">
    <text evidence="1">The sequence shown here is derived from an EMBL/GenBank/DDBJ whole genome shotgun (WGS) entry which is preliminary data.</text>
</comment>
<evidence type="ECO:0000313" key="1">
    <source>
        <dbReference type="EMBL" id="KAK3762586.1"/>
    </source>
</evidence>
<reference evidence="1" key="1">
    <citation type="journal article" date="2023" name="G3 (Bethesda)">
        <title>A reference genome for the long-term kleptoplast-retaining sea slug Elysia crispata morphotype clarki.</title>
        <authorList>
            <person name="Eastman K.E."/>
            <person name="Pendleton A.L."/>
            <person name="Shaikh M.A."/>
            <person name="Suttiyut T."/>
            <person name="Ogas R."/>
            <person name="Tomko P."/>
            <person name="Gavelis G."/>
            <person name="Widhalm J.R."/>
            <person name="Wisecaver J.H."/>
        </authorList>
    </citation>
    <scope>NUCLEOTIDE SEQUENCE</scope>
    <source>
        <strain evidence="1">ECLA1</strain>
    </source>
</reference>
<organism evidence="1 2">
    <name type="scientific">Elysia crispata</name>
    <name type="common">lettuce slug</name>
    <dbReference type="NCBI Taxonomy" id="231223"/>
    <lineage>
        <taxon>Eukaryota</taxon>
        <taxon>Metazoa</taxon>
        <taxon>Spiralia</taxon>
        <taxon>Lophotrochozoa</taxon>
        <taxon>Mollusca</taxon>
        <taxon>Gastropoda</taxon>
        <taxon>Heterobranchia</taxon>
        <taxon>Euthyneura</taxon>
        <taxon>Panpulmonata</taxon>
        <taxon>Sacoglossa</taxon>
        <taxon>Placobranchoidea</taxon>
        <taxon>Plakobranchidae</taxon>
        <taxon>Elysia</taxon>
    </lineage>
</organism>
<accession>A0AAE1D9S1</accession>
<evidence type="ECO:0000313" key="2">
    <source>
        <dbReference type="Proteomes" id="UP001283361"/>
    </source>
</evidence>
<dbReference type="AlphaFoldDB" id="A0AAE1D9S1"/>
<keyword evidence="2" id="KW-1185">Reference proteome</keyword>
<dbReference type="Proteomes" id="UP001283361">
    <property type="component" value="Unassembled WGS sequence"/>
</dbReference>
<proteinExistence type="predicted"/>